<dbReference type="EMBL" id="RSAS01000381">
    <property type="protein sequence ID" value="RRR72670.1"/>
    <property type="molecule type" value="Genomic_DNA"/>
</dbReference>
<dbReference type="Pfam" id="PF09820">
    <property type="entry name" value="AAA-ATPase_like"/>
    <property type="match status" value="1"/>
</dbReference>
<protein>
    <submittedName>
        <fullName evidence="2">AAA family ATPase</fullName>
    </submittedName>
</protein>
<evidence type="ECO:0000313" key="3">
    <source>
        <dbReference type="Proteomes" id="UP000280307"/>
    </source>
</evidence>
<dbReference type="Proteomes" id="UP000280307">
    <property type="component" value="Unassembled WGS sequence"/>
</dbReference>
<evidence type="ECO:0000313" key="2">
    <source>
        <dbReference type="EMBL" id="RRR72670.1"/>
    </source>
</evidence>
<accession>A0A426U0Z8</accession>
<sequence>MLNLPYGISDFYKIRSEGYDYIDRTQYIPTVEDMGLHLVFLRPRRFGKSLWLSTLENYYDLAKAAEFDRLFGDLAVGQNPTPRRNSYFVLRWDFSLVSAQGEVAEIGQALHAHINARIQAFVQTYQQWLSYPVTILPENAIASFESLLATVNVSPHRLYLLIDEYDNFANEVLMSGVREGSERYKALLYGEGLLKTLFKAVKSGSSGLGLDRVFTTGVAPIVLSDLSSGYNISENITLRPRFSQLCGFTQAEVSALWTQVADECDLPAEARAEPLELMRTYYNGYCFNMEVSEPIYNPTLTLYFLKAFQEERAAPRELLDSNLAMDRGKIAYIAALPNSDPVLASAMDDEHPPVIDALARSFGVEDVLYRAKDESFMVSLLYYFGVLTLDGITEMAELRFRVPNLVIRSLYAEQLRRHMLPPDEQRTASDAARALFHHGELQPLCEFIETTYFRALDNRDYRWANELTVKIAFLTLLFNDRFYIVDADVTTICRAAPHAPPGGRRARGNLVPSRTLASDSEPYLERSYADLTLLVRPDMRHYALQDALLEFKYLPLSDLGLSGEAVKTTPRADLAAMPLVQSRLAEATRKAEEYRATLQSAYNHTLRLHTYVIVALGFERLVWVKV</sequence>
<reference evidence="2 3" key="1">
    <citation type="submission" date="2018-12" db="EMBL/GenBank/DDBJ databases">
        <title>Genome Sequence of Candidatus Viridilinea halotolerans isolated from saline sulfide-rich spring.</title>
        <authorList>
            <person name="Grouzdev D.S."/>
            <person name="Burganskaya E.I."/>
            <person name="Krutkina M.S."/>
            <person name="Sukhacheva M.V."/>
            <person name="Gorlenko V.M."/>
        </authorList>
    </citation>
    <scope>NUCLEOTIDE SEQUENCE [LARGE SCALE GENOMIC DNA]</scope>
    <source>
        <strain evidence="2">Chok-6</strain>
    </source>
</reference>
<proteinExistence type="predicted"/>
<dbReference type="InterPro" id="IPR018631">
    <property type="entry name" value="AAA-ATPase-like_dom"/>
</dbReference>
<dbReference type="PANTHER" id="PTHR34825:SF2">
    <property type="entry name" value="AAA-ATPASE-LIKE DOMAIN-CONTAINING PROTEIN"/>
    <property type="match status" value="1"/>
</dbReference>
<evidence type="ECO:0000259" key="1">
    <source>
        <dbReference type="Pfam" id="PF09820"/>
    </source>
</evidence>
<dbReference type="PANTHER" id="PTHR34825">
    <property type="entry name" value="CONSERVED PROTEIN, WITH A WEAK D-GALACTARATE DEHYDRATASE/ALTRONATE HYDROLASE DOMAIN"/>
    <property type="match status" value="1"/>
</dbReference>
<dbReference type="AlphaFoldDB" id="A0A426U0Z8"/>
<name>A0A426U0Z8_9CHLR</name>
<organism evidence="2 3">
    <name type="scientific">Candidatus Viridilinea halotolerans</name>
    <dbReference type="NCBI Taxonomy" id="2491704"/>
    <lineage>
        <taxon>Bacteria</taxon>
        <taxon>Bacillati</taxon>
        <taxon>Chloroflexota</taxon>
        <taxon>Chloroflexia</taxon>
        <taxon>Chloroflexales</taxon>
        <taxon>Chloroflexineae</taxon>
        <taxon>Oscillochloridaceae</taxon>
        <taxon>Candidatus Viridilinea</taxon>
    </lineage>
</organism>
<feature type="domain" description="AAA-ATPase-like" evidence="1">
    <location>
        <begin position="5"/>
        <end position="226"/>
    </location>
</feature>
<gene>
    <name evidence="2" type="ORF">EI684_09870</name>
</gene>
<comment type="caution">
    <text evidence="2">The sequence shown here is derived from an EMBL/GenBank/DDBJ whole genome shotgun (WGS) entry which is preliminary data.</text>
</comment>